<dbReference type="AlphaFoldDB" id="A0A918LWV3"/>
<feature type="compositionally biased region" description="Low complexity" evidence="1">
    <location>
        <begin position="414"/>
        <end position="426"/>
    </location>
</feature>
<dbReference type="EMBL" id="BMQQ01000039">
    <property type="protein sequence ID" value="GGT61402.1"/>
    <property type="molecule type" value="Genomic_DNA"/>
</dbReference>
<keyword evidence="2" id="KW-0812">Transmembrane</keyword>
<evidence type="ECO:0000256" key="1">
    <source>
        <dbReference type="SAM" id="MobiDB-lite"/>
    </source>
</evidence>
<feature type="compositionally biased region" description="Pro residues" evidence="1">
    <location>
        <begin position="401"/>
        <end position="413"/>
    </location>
</feature>
<sequence>MNPRRKNRSTPALDTGLSKPVRAGLSAAVLILIPLLAIAGSDSFRAALDFTTGVLSLVSLTASVAWGLIATDRLLLSPRHRLLAQGIHRATAVAALGFLLLHGTVKVSLGHVELLGALIPFGLGVTGTSGLIGFGSLAGLLMVVAASTGALRSSLAGRGSIAGRWRTLHMLAYPAWCAALVHGLYAGRPAATWVVVMYSLALIGVAGAVSLRVLPGPVRNRLAARLLLLIGPGAAPRPAGADPDRRDASTTPLPGAGIPPRPRYEPSSRSSAPAEPLERPRAEPRPLTPPSQQLYEAPSAGISAGYRTVSSLGTIGGNPTIRISRADRDTAAETGEIPLAERVPMTEELPVIPDPGPRPGPWPAPSPPTPTPSYGGPSAFYDPSPSYAPSPGYETASSPYPYDPAPAGPPTDPAPGLLGSPPAGEPWSAPAGDRS</sequence>
<evidence type="ECO:0000256" key="2">
    <source>
        <dbReference type="SAM" id="Phobius"/>
    </source>
</evidence>
<accession>A0A918LWV3</accession>
<reference evidence="3" key="1">
    <citation type="journal article" date="2014" name="Int. J. Syst. Evol. Microbiol.">
        <title>Complete genome sequence of Corynebacterium casei LMG S-19264T (=DSM 44701T), isolated from a smear-ripened cheese.</title>
        <authorList>
            <consortium name="US DOE Joint Genome Institute (JGI-PGF)"/>
            <person name="Walter F."/>
            <person name="Albersmeier A."/>
            <person name="Kalinowski J."/>
            <person name="Ruckert C."/>
        </authorList>
    </citation>
    <scope>NUCLEOTIDE SEQUENCE</scope>
    <source>
        <strain evidence="3">JCM 3172</strain>
    </source>
</reference>
<feature type="region of interest" description="Disordered" evidence="1">
    <location>
        <begin position="236"/>
        <end position="295"/>
    </location>
</feature>
<organism evidence="3 4">
    <name type="scientific">Streptomyces purpureus</name>
    <dbReference type="NCBI Taxonomy" id="1951"/>
    <lineage>
        <taxon>Bacteria</taxon>
        <taxon>Bacillati</taxon>
        <taxon>Actinomycetota</taxon>
        <taxon>Actinomycetes</taxon>
        <taxon>Kitasatosporales</taxon>
        <taxon>Streptomycetaceae</taxon>
        <taxon>Streptomyces</taxon>
    </lineage>
</organism>
<dbReference type="Proteomes" id="UP000619486">
    <property type="component" value="Unassembled WGS sequence"/>
</dbReference>
<feature type="compositionally biased region" description="Pro residues" evidence="1">
    <location>
        <begin position="352"/>
        <end position="371"/>
    </location>
</feature>
<keyword evidence="2" id="KW-1133">Transmembrane helix</keyword>
<feature type="transmembrane region" description="Helical" evidence="2">
    <location>
        <begin position="167"/>
        <end position="185"/>
    </location>
</feature>
<feature type="compositionally biased region" description="Low complexity" evidence="1">
    <location>
        <begin position="265"/>
        <end position="275"/>
    </location>
</feature>
<feature type="transmembrane region" description="Helical" evidence="2">
    <location>
        <begin position="21"/>
        <end position="40"/>
    </location>
</feature>
<feature type="transmembrane region" description="Helical" evidence="2">
    <location>
        <begin position="191"/>
        <end position="214"/>
    </location>
</feature>
<gene>
    <name evidence="3" type="ORF">GCM10014713_63600</name>
</gene>
<comment type="caution">
    <text evidence="3">The sequence shown here is derived from an EMBL/GenBank/DDBJ whole genome shotgun (WGS) entry which is preliminary data.</text>
</comment>
<name>A0A918LWV3_9ACTN</name>
<evidence type="ECO:0000313" key="3">
    <source>
        <dbReference type="EMBL" id="GGT61402.1"/>
    </source>
</evidence>
<dbReference type="PRINTS" id="PR01217">
    <property type="entry name" value="PRICHEXTENSN"/>
</dbReference>
<reference evidence="3" key="2">
    <citation type="submission" date="2020-09" db="EMBL/GenBank/DDBJ databases">
        <authorList>
            <person name="Sun Q."/>
            <person name="Ohkuma M."/>
        </authorList>
    </citation>
    <scope>NUCLEOTIDE SEQUENCE</scope>
    <source>
        <strain evidence="3">JCM 3172</strain>
    </source>
</reference>
<evidence type="ECO:0000313" key="4">
    <source>
        <dbReference type="Proteomes" id="UP000619486"/>
    </source>
</evidence>
<feature type="transmembrane region" description="Helical" evidence="2">
    <location>
        <begin position="121"/>
        <end position="146"/>
    </location>
</feature>
<dbReference type="RefSeq" id="WP_229833306.1">
    <property type="nucleotide sequence ID" value="NZ_BMQQ01000039.1"/>
</dbReference>
<feature type="transmembrane region" description="Helical" evidence="2">
    <location>
        <begin position="82"/>
        <end position="101"/>
    </location>
</feature>
<feature type="region of interest" description="Disordered" evidence="1">
    <location>
        <begin position="310"/>
        <end position="435"/>
    </location>
</feature>
<keyword evidence="4" id="KW-1185">Reference proteome</keyword>
<feature type="transmembrane region" description="Helical" evidence="2">
    <location>
        <begin position="46"/>
        <end position="70"/>
    </location>
</feature>
<protein>
    <submittedName>
        <fullName evidence="3">Membrane protein</fullName>
    </submittedName>
</protein>
<proteinExistence type="predicted"/>
<keyword evidence="2" id="KW-0472">Membrane</keyword>